<dbReference type="InterPro" id="IPR019317">
    <property type="entry name" value="BRI3"/>
</dbReference>
<protein>
    <recommendedName>
        <fullName evidence="5">Brain protein I3</fullName>
    </recommendedName>
</protein>
<keyword evidence="2" id="KW-0472">Membrane</keyword>
<keyword evidence="4" id="KW-1185">Reference proteome</keyword>
<evidence type="ECO:0008006" key="5">
    <source>
        <dbReference type="Google" id="ProtNLM"/>
    </source>
</evidence>
<proteinExistence type="predicted"/>
<dbReference type="EMBL" id="JAKELL010000018">
    <property type="protein sequence ID" value="KAH8993356.1"/>
    <property type="molecule type" value="Genomic_DNA"/>
</dbReference>
<dbReference type="AlphaFoldDB" id="A0AAD4LHE1"/>
<gene>
    <name evidence="3" type="ORF">EDB92DRAFT_1853531</name>
</gene>
<evidence type="ECO:0000256" key="2">
    <source>
        <dbReference type="SAM" id="Phobius"/>
    </source>
</evidence>
<keyword evidence="2" id="KW-0812">Transmembrane</keyword>
<accession>A0AAD4LHE1</accession>
<evidence type="ECO:0000313" key="3">
    <source>
        <dbReference type="EMBL" id="KAH8993356.1"/>
    </source>
</evidence>
<evidence type="ECO:0000256" key="1">
    <source>
        <dbReference type="SAM" id="MobiDB-lite"/>
    </source>
</evidence>
<feature type="region of interest" description="Disordered" evidence="1">
    <location>
        <begin position="1"/>
        <end position="60"/>
    </location>
</feature>
<reference evidence="3" key="1">
    <citation type="submission" date="2022-01" db="EMBL/GenBank/DDBJ databases">
        <title>Comparative genomics reveals a dynamic genome evolution in the ectomycorrhizal milk-cap (Lactarius) mushrooms.</title>
        <authorList>
            <consortium name="DOE Joint Genome Institute"/>
            <person name="Lebreton A."/>
            <person name="Tang N."/>
            <person name="Kuo A."/>
            <person name="LaButti K."/>
            <person name="Drula E."/>
            <person name="Barry K."/>
            <person name="Clum A."/>
            <person name="Lipzen A."/>
            <person name="Mousain D."/>
            <person name="Ng V."/>
            <person name="Wang R."/>
            <person name="Wang X."/>
            <person name="Dai Y."/>
            <person name="Henrissat B."/>
            <person name="Grigoriev I.V."/>
            <person name="Guerin-Laguette A."/>
            <person name="Yu F."/>
            <person name="Martin F.M."/>
        </authorList>
    </citation>
    <scope>NUCLEOTIDE SEQUENCE</scope>
    <source>
        <strain evidence="3">QP</strain>
    </source>
</reference>
<organism evidence="3 4">
    <name type="scientific">Lactarius akahatsu</name>
    <dbReference type="NCBI Taxonomy" id="416441"/>
    <lineage>
        <taxon>Eukaryota</taxon>
        <taxon>Fungi</taxon>
        <taxon>Dikarya</taxon>
        <taxon>Basidiomycota</taxon>
        <taxon>Agaricomycotina</taxon>
        <taxon>Agaricomycetes</taxon>
        <taxon>Russulales</taxon>
        <taxon>Russulaceae</taxon>
        <taxon>Lactarius</taxon>
    </lineage>
</organism>
<dbReference type="Pfam" id="PF10164">
    <property type="entry name" value="BRI3"/>
    <property type="match status" value="1"/>
</dbReference>
<comment type="caution">
    <text evidence="3">The sequence shown here is derived from an EMBL/GenBank/DDBJ whole genome shotgun (WGS) entry which is preliminary data.</text>
</comment>
<keyword evidence="2" id="KW-1133">Transmembrane helix</keyword>
<name>A0AAD4LHE1_9AGAM</name>
<feature type="compositionally biased region" description="Polar residues" evidence="1">
    <location>
        <begin position="1"/>
        <end position="17"/>
    </location>
</feature>
<dbReference type="Proteomes" id="UP001201163">
    <property type="component" value="Unassembled WGS sequence"/>
</dbReference>
<feature type="transmembrane region" description="Helical" evidence="2">
    <location>
        <begin position="108"/>
        <end position="129"/>
    </location>
</feature>
<evidence type="ECO:0000313" key="4">
    <source>
        <dbReference type="Proteomes" id="UP001201163"/>
    </source>
</evidence>
<sequence>MIVDLPTSTMPNDNPVHSDSPPAYESAIVGNGVAPPQKDVGPHSTQPKEPPLMVAGPQQPMYGAITSEPTVYHYQDPRTGQPVASLLPPDHPQMVCFQAGQHVPESRYGFLGVLAAIIWFPLGIGLCLLDRRVRCERCGESLEDGLCS</sequence>